<dbReference type="FunFam" id="3.15.10.30:FF:000001">
    <property type="entry name" value="Takeout-like protein 1"/>
    <property type="match status" value="1"/>
</dbReference>
<keyword evidence="5" id="KW-1185">Reference proteome</keyword>
<evidence type="ECO:0000313" key="5">
    <source>
        <dbReference type="Proteomes" id="UP000292052"/>
    </source>
</evidence>
<evidence type="ECO:0000256" key="3">
    <source>
        <dbReference type="ARBA" id="ARBA00060902"/>
    </source>
</evidence>
<evidence type="ECO:0000313" key="4">
    <source>
        <dbReference type="EMBL" id="RZC42392.1"/>
    </source>
</evidence>
<dbReference type="Pfam" id="PF06585">
    <property type="entry name" value="JHBP"/>
    <property type="match status" value="2"/>
</dbReference>
<feature type="non-terminal residue" evidence="4">
    <location>
        <position position="1"/>
    </location>
</feature>
<proteinExistence type="inferred from homology"/>
<name>A0A482WB18_ASBVE</name>
<dbReference type="PANTHER" id="PTHR11008:SF32">
    <property type="entry name" value="CIRCADIAN CLOCK-CONTROLLED PROTEIN DAYWAKE-RELATED"/>
    <property type="match status" value="1"/>
</dbReference>
<dbReference type="OrthoDB" id="8182977at2759"/>
<reference evidence="4 5" key="1">
    <citation type="submission" date="2017-03" db="EMBL/GenBank/DDBJ databases">
        <title>Genome of the blue death feigning beetle - Asbolus verrucosus.</title>
        <authorList>
            <person name="Rider S.D."/>
        </authorList>
    </citation>
    <scope>NUCLEOTIDE SEQUENCE [LARGE SCALE GENOMIC DNA]</scope>
    <source>
        <strain evidence="4">Butters</strain>
        <tissue evidence="4">Head and leg muscle</tissue>
    </source>
</reference>
<dbReference type="Gene3D" id="3.15.10.30">
    <property type="entry name" value="Haemolymph juvenile hormone binding protein"/>
    <property type="match status" value="3"/>
</dbReference>
<dbReference type="InterPro" id="IPR038606">
    <property type="entry name" value="To_sf"/>
</dbReference>
<dbReference type="STRING" id="1661398.A0A482WB18"/>
<evidence type="ECO:0000256" key="2">
    <source>
        <dbReference type="ARBA" id="ARBA00023108"/>
    </source>
</evidence>
<dbReference type="EMBL" id="QDEB01008288">
    <property type="protein sequence ID" value="RZC42392.1"/>
    <property type="molecule type" value="Genomic_DNA"/>
</dbReference>
<dbReference type="SMART" id="SM00700">
    <property type="entry name" value="JHBP"/>
    <property type="match status" value="2"/>
</dbReference>
<dbReference type="Proteomes" id="UP000292052">
    <property type="component" value="Unassembled WGS sequence"/>
</dbReference>
<accession>A0A482WB18</accession>
<organism evidence="4 5">
    <name type="scientific">Asbolus verrucosus</name>
    <name type="common">Desert ironclad beetle</name>
    <dbReference type="NCBI Taxonomy" id="1661398"/>
    <lineage>
        <taxon>Eukaryota</taxon>
        <taxon>Metazoa</taxon>
        <taxon>Ecdysozoa</taxon>
        <taxon>Arthropoda</taxon>
        <taxon>Hexapoda</taxon>
        <taxon>Insecta</taxon>
        <taxon>Pterygota</taxon>
        <taxon>Neoptera</taxon>
        <taxon>Endopterygota</taxon>
        <taxon>Coleoptera</taxon>
        <taxon>Polyphaga</taxon>
        <taxon>Cucujiformia</taxon>
        <taxon>Tenebrionidae</taxon>
        <taxon>Pimeliinae</taxon>
        <taxon>Asbolus</taxon>
    </lineage>
</organism>
<comment type="similarity">
    <text evidence="3">Belongs to the TO family.</text>
</comment>
<dbReference type="GO" id="GO:0005615">
    <property type="term" value="C:extracellular space"/>
    <property type="evidence" value="ECO:0007669"/>
    <property type="project" value="TreeGrafter"/>
</dbReference>
<dbReference type="AlphaFoldDB" id="A0A482WB18"/>
<dbReference type="GO" id="GO:0007623">
    <property type="term" value="P:circadian rhythm"/>
    <property type="evidence" value="ECO:0007669"/>
    <property type="project" value="UniProtKB-ARBA"/>
</dbReference>
<protein>
    <submittedName>
        <fullName evidence="4">Takeout</fullName>
    </submittedName>
</protein>
<comment type="caution">
    <text evidence="4">The sequence shown here is derived from an EMBL/GenBank/DDBJ whole genome shotgun (WGS) entry which is preliminary data.</text>
</comment>
<gene>
    <name evidence="4" type="ORF">BDFB_006261</name>
</gene>
<keyword evidence="1" id="KW-0732">Signal</keyword>
<keyword evidence="2" id="KW-0090">Biological rhythms</keyword>
<evidence type="ECO:0000256" key="1">
    <source>
        <dbReference type="ARBA" id="ARBA00022729"/>
    </source>
</evidence>
<dbReference type="PANTHER" id="PTHR11008">
    <property type="entry name" value="PROTEIN TAKEOUT-LIKE PROTEIN"/>
    <property type="match status" value="1"/>
</dbReference>
<sequence length="456" mass="51413">SQPRRRIRNRKKCAACSSSSWPSGRRRGACVSWPNSPVTTLNSLFTAPFIKRCSKSDPNLGQCMIESTVDAVGKLAAGSKDLGIVPLEPFFIEKVDLGNATSGAVNLHQIYRNMTIFGMTNATLKDSEANFTGDSCYWNYNTSTAMVRMESNYTMTGQLLVFPINGNGRCTNLLYDIEGSNRIKCERYQKNNRTHLRVTEFDIKITPKRVVFDYENIFNGSEQLSTEVVKTLNENSAEVYAEVGPAFDRMMATIWTQIINQVFAKHQISDPNLNKCLESAVIEAAHKFSGGNKDLGIVPLEPLYIEKIDLGNTSSDNCYWNYKTLTPKVVMEADYTMNGQLLLFPINGHGKCKNVLYDVQGEFKAKCEKYMKKNKRHVRVSDFDFKVKPKSVVFDFENIVDGNEQLSKQVVKTLNENALDVYADVGSAFDEVMGTIWKQTINQVFSRVPEEELFLP</sequence>
<dbReference type="InterPro" id="IPR010562">
    <property type="entry name" value="Haemolymph_juvenile_hormone-bd"/>
</dbReference>